<evidence type="ECO:0000259" key="21">
    <source>
        <dbReference type="PROSITE" id="PS50894"/>
    </source>
</evidence>
<evidence type="ECO:0000256" key="1">
    <source>
        <dbReference type="ARBA" id="ARBA00000085"/>
    </source>
</evidence>
<dbReference type="InterPro" id="IPR003661">
    <property type="entry name" value="HisK_dim/P_dom"/>
</dbReference>
<dbReference type="SUPFAM" id="SSF52172">
    <property type="entry name" value="CheY-like"/>
    <property type="match status" value="1"/>
</dbReference>
<evidence type="ECO:0000256" key="2">
    <source>
        <dbReference type="ARBA" id="ARBA00004370"/>
    </source>
</evidence>
<sequence>MSNAEHEIMVLRKTIEDLSHQIINSKHQEERILSEFSSMNSELVNLQRLLAKSNAELKAAREEAVNANQARARFLAIMTHEIRTPMNGVIGMAEILLSSDLSDEQKRSVLLIQESAELLLGMINNMLDLSKMEAGKMQLQESTVNMRLLLDHIIRLIEPKVRENENTISAFIDYRVESNLIGDGGRIRQILLNLLSNANKFTQNGKIEISIQLKENSANLQSLHIEVSDTGIGIAPDHQKNLFQPYAQADRPEQQDVEGTGLGLSICKSLVELMEGTIDLKSDKGKGSTFWFDIPLKKSPKESELLVQTRASSNEQSGSQNESSVPPLAVNQMENPILIVEDNPINSQVIQLQLKKMGITNVHTAINGQEAVSIYLSHNYLMVLMDNRMPVMDGFQATRKIRELEATEMRVAVPIIALTANTSQEDRQRCLDVGMDDILTKPVNLDSLTRIMHKWLPVTITEKILDMSVIQEIIELNEAGDPEVLRTLIGMYQSETPKKLERLRRLAAAGDAEALADAAHELKSGSLSIGINHLSQLLSEIEKKSRQQDMQDISQMVEALFPAYEKAKKELEQLVN</sequence>
<comment type="similarity">
    <text evidence="3">In the N-terminal section; belongs to the phytochrome family.</text>
</comment>
<dbReference type="InterPro" id="IPR011006">
    <property type="entry name" value="CheY-like_superfamily"/>
</dbReference>
<feature type="domain" description="Response regulatory" evidence="20">
    <location>
        <begin position="336"/>
        <end position="456"/>
    </location>
</feature>
<dbReference type="SMART" id="SM00448">
    <property type="entry name" value="REC"/>
    <property type="match status" value="1"/>
</dbReference>
<feature type="region of interest" description="Disordered" evidence="18">
    <location>
        <begin position="307"/>
        <end position="327"/>
    </location>
</feature>
<dbReference type="InterPro" id="IPR036890">
    <property type="entry name" value="HATPase_C_sf"/>
</dbReference>
<comment type="catalytic activity">
    <reaction evidence="1">
        <text>ATP + protein L-histidine = ADP + protein N-phospho-L-histidine.</text>
        <dbReference type="EC" id="2.7.13.3"/>
    </reaction>
</comment>
<dbReference type="FunFam" id="3.30.565.10:FF:000010">
    <property type="entry name" value="Sensor histidine kinase RcsC"/>
    <property type="match status" value="1"/>
</dbReference>
<dbReference type="Pfam" id="PF00512">
    <property type="entry name" value="HisKA"/>
    <property type="match status" value="1"/>
</dbReference>
<evidence type="ECO:0000256" key="16">
    <source>
        <dbReference type="PROSITE-ProRule" id="PRU00169"/>
    </source>
</evidence>
<dbReference type="GO" id="GO:0005886">
    <property type="term" value="C:plasma membrane"/>
    <property type="evidence" value="ECO:0007669"/>
    <property type="project" value="UniProtKB-SubCell"/>
</dbReference>
<dbReference type="InterPro" id="IPR036097">
    <property type="entry name" value="HisK_dim/P_sf"/>
</dbReference>
<evidence type="ECO:0000256" key="10">
    <source>
        <dbReference type="ARBA" id="ARBA00022840"/>
    </source>
</evidence>
<evidence type="ECO:0000259" key="20">
    <source>
        <dbReference type="PROSITE" id="PS50110"/>
    </source>
</evidence>
<dbReference type="Gene3D" id="3.30.565.10">
    <property type="entry name" value="Histidine kinase-like ATPase, C-terminal domain"/>
    <property type="match status" value="1"/>
</dbReference>
<dbReference type="CDD" id="cd17546">
    <property type="entry name" value="REC_hyHK_CKI1_RcsC-like"/>
    <property type="match status" value="1"/>
</dbReference>
<feature type="modified residue" description="Phosphohistidine" evidence="15">
    <location>
        <position position="520"/>
    </location>
</feature>
<dbReference type="Pfam" id="PF00072">
    <property type="entry name" value="Response_reg"/>
    <property type="match status" value="1"/>
</dbReference>
<dbReference type="InterPro" id="IPR008207">
    <property type="entry name" value="Sig_transdc_His_kin_Hpt_dom"/>
</dbReference>
<gene>
    <name evidence="22" type="ORF">AR543_10810</name>
</gene>
<dbReference type="SMART" id="SM00388">
    <property type="entry name" value="HisKA"/>
    <property type="match status" value="1"/>
</dbReference>
<dbReference type="InterPro" id="IPR003594">
    <property type="entry name" value="HATPase_dom"/>
</dbReference>
<keyword evidence="13" id="KW-0472">Membrane</keyword>
<dbReference type="SUPFAM" id="SSF55874">
    <property type="entry name" value="ATPase domain of HSP90 chaperone/DNA topoisomerase II/histidine kinase"/>
    <property type="match status" value="1"/>
</dbReference>
<dbReference type="Pfam" id="PF01627">
    <property type="entry name" value="Hpt"/>
    <property type="match status" value="1"/>
</dbReference>
<dbReference type="Gene3D" id="1.10.287.130">
    <property type="match status" value="1"/>
</dbReference>
<dbReference type="InterPro" id="IPR036641">
    <property type="entry name" value="HPT_dom_sf"/>
</dbReference>
<feature type="domain" description="HPt" evidence="21">
    <location>
        <begin position="481"/>
        <end position="574"/>
    </location>
</feature>
<dbReference type="PROSITE" id="PS50109">
    <property type="entry name" value="HIS_KIN"/>
    <property type="match status" value="1"/>
</dbReference>
<evidence type="ECO:0000256" key="12">
    <source>
        <dbReference type="ARBA" id="ARBA00023012"/>
    </source>
</evidence>
<dbReference type="STRING" id="1616788.AR543_10810"/>
<keyword evidence="9" id="KW-0418">Kinase</keyword>
<keyword evidence="10" id="KW-0067">ATP-binding</keyword>
<evidence type="ECO:0000313" key="23">
    <source>
        <dbReference type="Proteomes" id="UP000078148"/>
    </source>
</evidence>
<keyword evidence="12" id="KW-0902">Two-component regulatory system</keyword>
<accession>A0A172ZFJ2</accession>
<dbReference type="SUPFAM" id="SSF47384">
    <property type="entry name" value="Homodimeric domain of signal transducing histidine kinase"/>
    <property type="match status" value="1"/>
</dbReference>
<dbReference type="FunFam" id="1.10.287.130:FF:000004">
    <property type="entry name" value="Ethylene receptor 1"/>
    <property type="match status" value="1"/>
</dbReference>
<evidence type="ECO:0000256" key="8">
    <source>
        <dbReference type="ARBA" id="ARBA00022741"/>
    </source>
</evidence>
<organism evidence="22 23">
    <name type="scientific">Paenibacillus bovis</name>
    <dbReference type="NCBI Taxonomy" id="1616788"/>
    <lineage>
        <taxon>Bacteria</taxon>
        <taxon>Bacillati</taxon>
        <taxon>Bacillota</taxon>
        <taxon>Bacilli</taxon>
        <taxon>Bacillales</taxon>
        <taxon>Paenibacillaceae</taxon>
        <taxon>Paenibacillus</taxon>
    </lineage>
</organism>
<evidence type="ECO:0000256" key="3">
    <source>
        <dbReference type="ARBA" id="ARBA00006402"/>
    </source>
</evidence>
<evidence type="ECO:0000256" key="5">
    <source>
        <dbReference type="ARBA" id="ARBA00022553"/>
    </source>
</evidence>
<evidence type="ECO:0000313" key="22">
    <source>
        <dbReference type="EMBL" id="ANF96444.1"/>
    </source>
</evidence>
<name>A0A172ZFJ2_9BACL</name>
<dbReference type="EC" id="2.7.13.3" evidence="4"/>
<keyword evidence="8" id="KW-0547">Nucleotide-binding</keyword>
<evidence type="ECO:0000259" key="19">
    <source>
        <dbReference type="PROSITE" id="PS50109"/>
    </source>
</evidence>
<dbReference type="EMBL" id="CP013023">
    <property type="protein sequence ID" value="ANF96444.1"/>
    <property type="molecule type" value="Genomic_DNA"/>
</dbReference>
<proteinExistence type="inferred from homology"/>
<evidence type="ECO:0000256" key="11">
    <source>
        <dbReference type="ARBA" id="ARBA00022989"/>
    </source>
</evidence>
<dbReference type="InterPro" id="IPR005467">
    <property type="entry name" value="His_kinase_dom"/>
</dbReference>
<dbReference type="GO" id="GO:0000155">
    <property type="term" value="F:phosphorelay sensor kinase activity"/>
    <property type="evidence" value="ECO:0007669"/>
    <property type="project" value="InterPro"/>
</dbReference>
<evidence type="ECO:0000256" key="14">
    <source>
        <dbReference type="ARBA" id="ARBA00074306"/>
    </source>
</evidence>
<reference evidence="22 23" key="2">
    <citation type="journal article" date="2016" name="Int. J. Syst. Evol. Microbiol.">
        <title>Paenibacillus bovis sp. nov., isolated from raw yak (Bos grunniens) milk.</title>
        <authorList>
            <person name="Gao C."/>
            <person name="Han J."/>
            <person name="Liu Z."/>
            <person name="Xu X."/>
            <person name="Hang F."/>
            <person name="Wu Z."/>
        </authorList>
    </citation>
    <scope>NUCLEOTIDE SEQUENCE [LARGE SCALE GENOMIC DNA]</scope>
    <source>
        <strain evidence="22 23">BD3526</strain>
    </source>
</reference>
<dbReference type="Proteomes" id="UP000078148">
    <property type="component" value="Chromosome"/>
</dbReference>
<dbReference type="PANTHER" id="PTHR45339:SF5">
    <property type="entry name" value="HISTIDINE KINASE"/>
    <property type="match status" value="1"/>
</dbReference>
<dbReference type="PANTHER" id="PTHR45339">
    <property type="entry name" value="HYBRID SIGNAL TRANSDUCTION HISTIDINE KINASE J"/>
    <property type="match status" value="1"/>
</dbReference>
<dbReference type="AlphaFoldDB" id="A0A172ZFJ2"/>
<evidence type="ECO:0000256" key="13">
    <source>
        <dbReference type="ARBA" id="ARBA00023136"/>
    </source>
</evidence>
<evidence type="ECO:0000256" key="7">
    <source>
        <dbReference type="ARBA" id="ARBA00022692"/>
    </source>
</evidence>
<dbReference type="CDD" id="cd16922">
    <property type="entry name" value="HATPase_EvgS-ArcB-TorS-like"/>
    <property type="match status" value="1"/>
</dbReference>
<comment type="subcellular location">
    <subcellularLocation>
        <location evidence="2">Membrane</location>
    </subcellularLocation>
</comment>
<keyword evidence="7" id="KW-0812">Transmembrane</keyword>
<evidence type="ECO:0000256" key="17">
    <source>
        <dbReference type="SAM" id="Coils"/>
    </source>
</evidence>
<evidence type="ECO:0000256" key="4">
    <source>
        <dbReference type="ARBA" id="ARBA00012438"/>
    </source>
</evidence>
<dbReference type="GO" id="GO:0005524">
    <property type="term" value="F:ATP binding"/>
    <property type="evidence" value="ECO:0007669"/>
    <property type="project" value="UniProtKB-KW"/>
</dbReference>
<protein>
    <recommendedName>
        <fullName evidence="14">Circadian input-output histidine kinase CikA</fullName>
        <ecNumber evidence="4">2.7.13.3</ecNumber>
    </recommendedName>
</protein>
<dbReference type="PRINTS" id="PR00344">
    <property type="entry name" value="BCTRLSENSOR"/>
</dbReference>
<feature type="coiled-coil region" evidence="17">
    <location>
        <begin position="1"/>
        <end position="70"/>
    </location>
</feature>
<dbReference type="Pfam" id="PF02518">
    <property type="entry name" value="HATPase_c"/>
    <property type="match status" value="1"/>
</dbReference>
<dbReference type="InterPro" id="IPR001789">
    <property type="entry name" value="Sig_transdc_resp-reg_receiver"/>
</dbReference>
<keyword evidence="5 16" id="KW-0597">Phosphoprotein</keyword>
<feature type="compositionally biased region" description="Low complexity" evidence="18">
    <location>
        <begin position="312"/>
        <end position="324"/>
    </location>
</feature>
<keyword evidence="23" id="KW-1185">Reference proteome</keyword>
<keyword evidence="11" id="KW-1133">Transmembrane helix</keyword>
<reference evidence="23" key="1">
    <citation type="submission" date="2015-10" db="EMBL/GenBank/DDBJ databases">
        <title>Genome of Paenibacillus bovis sp. nov.</title>
        <authorList>
            <person name="Wu Z."/>
            <person name="Gao C."/>
            <person name="Liu Z."/>
            <person name="Zheng H."/>
        </authorList>
    </citation>
    <scope>NUCLEOTIDE SEQUENCE [LARGE SCALE GENOMIC DNA]</scope>
    <source>
        <strain evidence="23">BD3526</strain>
    </source>
</reference>
<dbReference type="Gene3D" id="1.20.120.160">
    <property type="entry name" value="HPT domain"/>
    <property type="match status" value="1"/>
</dbReference>
<evidence type="ECO:0000256" key="6">
    <source>
        <dbReference type="ARBA" id="ARBA00022679"/>
    </source>
</evidence>
<feature type="modified residue" description="4-aspartylphosphate" evidence="16">
    <location>
        <position position="386"/>
    </location>
</feature>
<dbReference type="KEGG" id="pbv:AR543_10810"/>
<evidence type="ECO:0000256" key="9">
    <source>
        <dbReference type="ARBA" id="ARBA00022777"/>
    </source>
</evidence>
<dbReference type="CDD" id="cd00082">
    <property type="entry name" value="HisKA"/>
    <property type="match status" value="1"/>
</dbReference>
<feature type="domain" description="Histidine kinase" evidence="19">
    <location>
        <begin position="77"/>
        <end position="298"/>
    </location>
</feature>
<dbReference type="SMART" id="SM00387">
    <property type="entry name" value="HATPase_c"/>
    <property type="match status" value="1"/>
</dbReference>
<dbReference type="SUPFAM" id="SSF47226">
    <property type="entry name" value="Histidine-containing phosphotransfer domain, HPT domain"/>
    <property type="match status" value="1"/>
</dbReference>
<evidence type="ECO:0000256" key="18">
    <source>
        <dbReference type="SAM" id="MobiDB-lite"/>
    </source>
</evidence>
<dbReference type="Gene3D" id="3.40.50.2300">
    <property type="match status" value="1"/>
</dbReference>
<dbReference type="SMART" id="SM00073">
    <property type="entry name" value="HPT"/>
    <property type="match status" value="1"/>
</dbReference>
<dbReference type="InterPro" id="IPR004358">
    <property type="entry name" value="Sig_transdc_His_kin-like_C"/>
</dbReference>
<evidence type="ECO:0000256" key="15">
    <source>
        <dbReference type="PROSITE-ProRule" id="PRU00110"/>
    </source>
</evidence>
<dbReference type="PROSITE" id="PS50110">
    <property type="entry name" value="RESPONSE_REGULATORY"/>
    <property type="match status" value="1"/>
</dbReference>
<dbReference type="PROSITE" id="PS50894">
    <property type="entry name" value="HPT"/>
    <property type="match status" value="1"/>
</dbReference>
<keyword evidence="17" id="KW-0175">Coiled coil</keyword>
<keyword evidence="6" id="KW-0808">Transferase</keyword>